<feature type="compositionally biased region" description="Basic and acidic residues" evidence="1">
    <location>
        <begin position="246"/>
        <end position="256"/>
    </location>
</feature>
<gene>
    <name evidence="2" type="ORF">H4R34_003125</name>
</gene>
<proteinExistence type="predicted"/>
<reference evidence="2" key="1">
    <citation type="submission" date="2022-07" db="EMBL/GenBank/DDBJ databases">
        <title>Phylogenomic reconstructions and comparative analyses of Kickxellomycotina fungi.</title>
        <authorList>
            <person name="Reynolds N.K."/>
            <person name="Stajich J.E."/>
            <person name="Barry K."/>
            <person name="Grigoriev I.V."/>
            <person name="Crous P."/>
            <person name="Smith M.E."/>
        </authorList>
    </citation>
    <scope>NUCLEOTIDE SEQUENCE</scope>
    <source>
        <strain evidence="2">RSA 567</strain>
    </source>
</reference>
<accession>A0A9W8B6N8</accession>
<organism evidence="2 3">
    <name type="scientific">Dimargaris verticillata</name>
    <dbReference type="NCBI Taxonomy" id="2761393"/>
    <lineage>
        <taxon>Eukaryota</taxon>
        <taxon>Fungi</taxon>
        <taxon>Fungi incertae sedis</taxon>
        <taxon>Zoopagomycota</taxon>
        <taxon>Kickxellomycotina</taxon>
        <taxon>Dimargaritomycetes</taxon>
        <taxon>Dimargaritales</taxon>
        <taxon>Dimargaritaceae</taxon>
        <taxon>Dimargaris</taxon>
    </lineage>
</organism>
<feature type="compositionally biased region" description="Pro residues" evidence="1">
    <location>
        <begin position="27"/>
        <end position="42"/>
    </location>
</feature>
<comment type="caution">
    <text evidence="2">The sequence shown here is derived from an EMBL/GenBank/DDBJ whole genome shotgun (WGS) entry which is preliminary data.</text>
</comment>
<evidence type="ECO:0000256" key="1">
    <source>
        <dbReference type="SAM" id="MobiDB-lite"/>
    </source>
</evidence>
<evidence type="ECO:0000313" key="2">
    <source>
        <dbReference type="EMBL" id="KAJ1978645.1"/>
    </source>
</evidence>
<dbReference type="OrthoDB" id="5586267at2759"/>
<name>A0A9W8B6N8_9FUNG</name>
<keyword evidence="3" id="KW-1185">Reference proteome</keyword>
<dbReference type="Proteomes" id="UP001151582">
    <property type="component" value="Unassembled WGS sequence"/>
</dbReference>
<feature type="region of interest" description="Disordered" evidence="1">
    <location>
        <begin position="207"/>
        <end position="256"/>
    </location>
</feature>
<evidence type="ECO:0000313" key="3">
    <source>
        <dbReference type="Proteomes" id="UP001151582"/>
    </source>
</evidence>
<feature type="region of interest" description="Disordered" evidence="1">
    <location>
        <begin position="1"/>
        <end position="44"/>
    </location>
</feature>
<dbReference type="AlphaFoldDB" id="A0A9W8B6N8"/>
<dbReference type="EMBL" id="JANBQB010000264">
    <property type="protein sequence ID" value="KAJ1978645.1"/>
    <property type="molecule type" value="Genomic_DNA"/>
</dbReference>
<protein>
    <submittedName>
        <fullName evidence="2">Uncharacterized protein</fullName>
    </submittedName>
</protein>
<feature type="compositionally biased region" description="Acidic residues" evidence="1">
    <location>
        <begin position="220"/>
        <end position="238"/>
    </location>
</feature>
<sequence length="256" mass="28249">MADANSRSIWKTGCAERQTPPLEAVSLPPPTQPTHLPVPPPSFTKRTRKHVFSWSLHGRPLGPRQDIAQMGEPELQTLLAQNNQLLADKSLAKNLPDGGQKIRHTNLAIEGRLRALQSRTTSTKTTLPTTATADAPLDRAMGNLHLTRDAQPTSPTVRTGSKPAAGRRIKALSIAEAIDLEQAHRRQLREAELEASLQRIADMSLEERAQQHGASSMAWSEDEAQDLEESDGQYDDEIAFMNAEADTLRRQLEPTH</sequence>